<proteinExistence type="predicted"/>
<dbReference type="PANTHER" id="PTHR11365">
    <property type="entry name" value="5-OXOPROLINASE RELATED"/>
    <property type="match status" value="1"/>
</dbReference>
<organism evidence="2">
    <name type="scientific">marine metagenome</name>
    <dbReference type="NCBI Taxonomy" id="408172"/>
    <lineage>
        <taxon>unclassified sequences</taxon>
        <taxon>metagenomes</taxon>
        <taxon>ecological metagenomes</taxon>
    </lineage>
</organism>
<dbReference type="EMBL" id="UINC01013398">
    <property type="protein sequence ID" value="SVA57912.1"/>
    <property type="molecule type" value="Genomic_DNA"/>
</dbReference>
<protein>
    <recommendedName>
        <fullName evidence="1">Hydantoinase B/oxoprolinase domain-containing protein</fullName>
    </recommendedName>
</protein>
<name>A0A381X005_9ZZZZ</name>
<dbReference type="InterPro" id="IPR003692">
    <property type="entry name" value="Hydantoinase_B"/>
</dbReference>
<gene>
    <name evidence="2" type="ORF">METZ01_LOCUS110766</name>
</gene>
<evidence type="ECO:0000313" key="2">
    <source>
        <dbReference type="EMBL" id="SVA57912.1"/>
    </source>
</evidence>
<dbReference type="Pfam" id="PF02538">
    <property type="entry name" value="Hydantoinase_B"/>
    <property type="match status" value="1"/>
</dbReference>
<dbReference type="GO" id="GO:0005829">
    <property type="term" value="C:cytosol"/>
    <property type="evidence" value="ECO:0007669"/>
    <property type="project" value="TreeGrafter"/>
</dbReference>
<dbReference type="GO" id="GO:0006749">
    <property type="term" value="P:glutathione metabolic process"/>
    <property type="evidence" value="ECO:0007669"/>
    <property type="project" value="TreeGrafter"/>
</dbReference>
<sequence>MSERPAQETQTMTGTPLDPVEYAVLSQALMAAGREMGVKLIRSSYSNIVREAQDASAALFDRAGNVVAQAELIPMQLGPMSDIFRACAAVVPPEDLKEGDFYINNDPYGGGQHLQDVFIFSPIFVSNELVGFAGTVSHHLDLGGGNPGLSPDAVDVHAEGIIFPPSVYNFSRDWNGGPLERLVAANIRVPDQTIGDFYAQFAANAI</sequence>
<feature type="domain" description="Hydantoinase B/oxoprolinase" evidence="1">
    <location>
        <begin position="18"/>
        <end position="205"/>
    </location>
</feature>
<feature type="non-terminal residue" evidence="2">
    <location>
        <position position="206"/>
    </location>
</feature>
<reference evidence="2" key="1">
    <citation type="submission" date="2018-05" db="EMBL/GenBank/DDBJ databases">
        <authorList>
            <person name="Lanie J.A."/>
            <person name="Ng W.-L."/>
            <person name="Kazmierczak K.M."/>
            <person name="Andrzejewski T.M."/>
            <person name="Davidsen T.M."/>
            <person name="Wayne K.J."/>
            <person name="Tettelin H."/>
            <person name="Glass J.I."/>
            <person name="Rusch D."/>
            <person name="Podicherti R."/>
            <person name="Tsui H.-C.T."/>
            <person name="Winkler M.E."/>
        </authorList>
    </citation>
    <scope>NUCLEOTIDE SEQUENCE</scope>
</reference>
<dbReference type="InterPro" id="IPR045079">
    <property type="entry name" value="Oxoprolinase-like"/>
</dbReference>
<dbReference type="AlphaFoldDB" id="A0A381X005"/>
<dbReference type="PANTHER" id="PTHR11365:SF23">
    <property type="entry name" value="HYPOTHETICAL 5-OXOPROLINASE (EUROFUNG)-RELATED"/>
    <property type="match status" value="1"/>
</dbReference>
<accession>A0A381X005</accession>
<evidence type="ECO:0000259" key="1">
    <source>
        <dbReference type="Pfam" id="PF02538"/>
    </source>
</evidence>
<dbReference type="GO" id="GO:0017168">
    <property type="term" value="F:5-oxoprolinase (ATP-hydrolyzing) activity"/>
    <property type="evidence" value="ECO:0007669"/>
    <property type="project" value="TreeGrafter"/>
</dbReference>